<keyword evidence="4" id="KW-1185">Reference proteome</keyword>
<dbReference type="InterPro" id="IPR047589">
    <property type="entry name" value="DUF11_rpt"/>
</dbReference>
<dbReference type="RefSeq" id="WP_219294323.1">
    <property type="nucleotide sequence ID" value="NZ_RPHB01000017.1"/>
</dbReference>
<evidence type="ECO:0000259" key="2">
    <source>
        <dbReference type="Pfam" id="PF01345"/>
    </source>
</evidence>
<feature type="region of interest" description="Disordered" evidence="1">
    <location>
        <begin position="215"/>
        <end position="234"/>
    </location>
</feature>
<feature type="domain" description="DUF11" evidence="2">
    <location>
        <begin position="858"/>
        <end position="974"/>
    </location>
</feature>
<feature type="domain" description="DUF11" evidence="2">
    <location>
        <begin position="617"/>
        <end position="727"/>
    </location>
</feature>
<feature type="domain" description="DUF11" evidence="2">
    <location>
        <begin position="243"/>
        <end position="353"/>
    </location>
</feature>
<accession>A0A951J3K1</accession>
<gene>
    <name evidence="3" type="ORF">EGN73_22130</name>
</gene>
<feature type="domain" description="DUF11" evidence="2">
    <location>
        <begin position="119"/>
        <end position="228"/>
    </location>
</feature>
<dbReference type="Proteomes" id="UP000727490">
    <property type="component" value="Unassembled WGS sequence"/>
</dbReference>
<dbReference type="InterPro" id="IPR051172">
    <property type="entry name" value="Chlamydia_OmcB"/>
</dbReference>
<dbReference type="NCBIfam" id="TIGR01451">
    <property type="entry name" value="B_ant_repeat"/>
    <property type="match status" value="8"/>
</dbReference>
<feature type="compositionally biased region" description="Acidic residues" evidence="1">
    <location>
        <begin position="218"/>
        <end position="234"/>
    </location>
</feature>
<dbReference type="NCBIfam" id="TIGR04131">
    <property type="entry name" value="Bac_Flav_CTERM"/>
    <property type="match status" value="1"/>
</dbReference>
<feature type="domain" description="DUF11" evidence="2">
    <location>
        <begin position="368"/>
        <end position="477"/>
    </location>
</feature>
<dbReference type="EMBL" id="RPHB01000017">
    <property type="protein sequence ID" value="MBW3470482.1"/>
    <property type="molecule type" value="Genomic_DNA"/>
</dbReference>
<evidence type="ECO:0000313" key="4">
    <source>
        <dbReference type="Proteomes" id="UP000727490"/>
    </source>
</evidence>
<protein>
    <submittedName>
        <fullName evidence="3">DUF11 domain-containing protein</fullName>
    </submittedName>
</protein>
<dbReference type="PANTHER" id="PTHR34819">
    <property type="entry name" value="LARGE CYSTEINE-RICH PERIPLASMIC PROTEIN OMCB"/>
    <property type="match status" value="1"/>
</dbReference>
<proteinExistence type="predicted"/>
<feature type="region of interest" description="Disordered" evidence="1">
    <location>
        <begin position="464"/>
        <end position="483"/>
    </location>
</feature>
<dbReference type="InterPro" id="IPR026341">
    <property type="entry name" value="T9SS_type_B"/>
</dbReference>
<dbReference type="Pfam" id="PF01345">
    <property type="entry name" value="DUF11"/>
    <property type="match status" value="8"/>
</dbReference>
<feature type="domain" description="DUF11" evidence="2">
    <location>
        <begin position="4"/>
        <end position="104"/>
    </location>
</feature>
<dbReference type="PANTHER" id="PTHR34819:SF3">
    <property type="entry name" value="CELL SURFACE PROTEIN"/>
    <property type="match status" value="1"/>
</dbReference>
<feature type="compositionally biased region" description="Acidic residues" evidence="1">
    <location>
        <begin position="467"/>
        <end position="483"/>
    </location>
</feature>
<comment type="caution">
    <text evidence="3">The sequence shown here is derived from an EMBL/GenBank/DDBJ whole genome shotgun (WGS) entry which is preliminary data.</text>
</comment>
<feature type="non-terminal residue" evidence="3">
    <location>
        <position position="1"/>
    </location>
</feature>
<dbReference type="InterPro" id="IPR001434">
    <property type="entry name" value="OmcB-like_DUF11"/>
</dbReference>
<organism evidence="3 4">
    <name type="scientific">Arthrospiribacter ruber</name>
    <dbReference type="NCBI Taxonomy" id="2487934"/>
    <lineage>
        <taxon>Bacteria</taxon>
        <taxon>Pseudomonadati</taxon>
        <taxon>Bacteroidota</taxon>
        <taxon>Cytophagia</taxon>
        <taxon>Cytophagales</taxon>
        <taxon>Cyclobacteriaceae</taxon>
        <taxon>Arthrospiribacter</taxon>
    </lineage>
</organism>
<dbReference type="Pfam" id="PF13585">
    <property type="entry name" value="CHU_C"/>
    <property type="match status" value="1"/>
</dbReference>
<reference evidence="3 4" key="1">
    <citation type="journal article" date="2020" name="Syst. Appl. Microbiol.">
        <title>Arthrospiribacter ruber gen. nov., sp. nov., a novel bacterium isolated from Arthrospira cultures.</title>
        <authorList>
            <person name="Waleron M."/>
            <person name="Misztak A."/>
            <person name="Waleron M.M."/>
            <person name="Furmaniak M."/>
            <person name="Mrozik A."/>
            <person name="Waleron K."/>
        </authorList>
    </citation>
    <scope>NUCLEOTIDE SEQUENCE [LARGE SCALE GENOMIC DNA]</scope>
    <source>
        <strain evidence="3 4">DPMB0001</strain>
    </source>
</reference>
<dbReference type="AlphaFoldDB" id="A0A951J3K1"/>
<evidence type="ECO:0000313" key="3">
    <source>
        <dbReference type="EMBL" id="MBW3470482.1"/>
    </source>
</evidence>
<feature type="domain" description="DUF11" evidence="2">
    <location>
        <begin position="743"/>
        <end position="848"/>
    </location>
</feature>
<evidence type="ECO:0000256" key="1">
    <source>
        <dbReference type="SAM" id="MobiDB-lite"/>
    </source>
</evidence>
<name>A0A951J3K1_9BACT</name>
<sequence>ADVSLVQAGSNLRYVISVTNNGPSDAQEVIVSDVLPAGTTFVSADNGGTEDGGTVSWSLGTMTPGQSIELELIVSVGEDLEDGTVIRNTAVVDSPTDPDGPKESDPEDVTVENDARAKLEIEKTAGSATVVAGTELNYTITVSNTGTAIATGVTVSDELPEFTEFVSTDNGGELTGNTVNWDLGDLGAGESVTINLVLFVPADVEAGTMIRNVAVADSPDDPDGPVDNDPDPEDDVEVVTEADLSVMKSADVSLVQAGSNLRYVISVTNNGPSDAQEVIVSDVLPAGTTFVSADNGGTEDGGTVSWSLGTMTPGQSIELELIVSVGEDLEDGTVIRNTAVVDSPTDPDGPKESDPEDVTVENDARAKLEIEKTAGSATVVAGTELNYTITVSNTGTATAGSVSVSDELPEFTEFVSTDNGGELTGNTVNWDLGDLGAGESVTINLVLFVPADVEAGTMIRNVAVADSPDDPDGPVDNDPDPEDDVEVVTEADLSVMKSADVSLVQAGSNLRYVISVTNNGPSDAQDVSVSDVLPAGTTFVSADNGGTEDGGTVSWSLGTVTPGQSIELELIVAVGEDLEDGTVIRNIAVVDSPTDPDGPKESDPEDVMVDNDLRALLTIEKIAGSSSIAAGAELSYQITISNRGTASATDVTVTDPIPEGTSFVSANLEGSLSNGIVIWNLGTIEPGASVLLELTVMVDETLAAGTVISNIATVESPDDPEGPKENDPTIVEVEEGDQELTSVQVEKSADVEFASPGDMVEFTIRVTNTGNHPAINVEILDQVPAGLMPINANRGGEIEGQTAIWRFDSIMPGETETVILTAMVTAEEGSIVNNVRVSGDNFEDEDDDSDPISLNKVDLAVIKEVSSNIVGVGTQFQYRITISNNSDTEATEVEVSDFLPIGVRYLDSRVERGSVSYDATLRVLTWEVASLEPGTTLTMEMDVLAETPGEKSNTARVNSRELDLNETDNTSTVSHTQIEFEIPNVFTPNGDGINDTWVIKGIQEFFSSNSLLVVNRWGVEVYRSENYANQWDGGNLLEGTYYYQLTVIRLDGTQEVFKGYVTILR</sequence>
<feature type="domain" description="DUF11" evidence="2">
    <location>
        <begin position="492"/>
        <end position="597"/>
    </location>
</feature>